<keyword evidence="8" id="KW-0807">Transducer</keyword>
<keyword evidence="2" id="KW-1003">Cell membrane</keyword>
<organism evidence="11 12">
    <name type="scientific">Paraburkholderia panacisoli</name>
    <dbReference type="NCBI Taxonomy" id="2603818"/>
    <lineage>
        <taxon>Bacteria</taxon>
        <taxon>Pseudomonadati</taxon>
        <taxon>Pseudomonadota</taxon>
        <taxon>Betaproteobacteria</taxon>
        <taxon>Burkholderiales</taxon>
        <taxon>Burkholderiaceae</taxon>
        <taxon>Paraburkholderia</taxon>
    </lineage>
</organism>
<feature type="coiled-coil region" evidence="9">
    <location>
        <begin position="467"/>
        <end position="505"/>
    </location>
</feature>
<feature type="domain" description="Methyl-accepting transducer" evidence="10">
    <location>
        <begin position="267"/>
        <end position="496"/>
    </location>
</feature>
<evidence type="ECO:0000313" key="11">
    <source>
        <dbReference type="EMBL" id="KAA0998012.1"/>
    </source>
</evidence>
<evidence type="ECO:0000256" key="7">
    <source>
        <dbReference type="ARBA" id="ARBA00029447"/>
    </source>
</evidence>
<keyword evidence="9" id="KW-0175">Coiled coil</keyword>
<comment type="caution">
    <text evidence="11">The sequence shown here is derived from an EMBL/GenBank/DDBJ whole genome shotgun (WGS) entry which is preliminary data.</text>
</comment>
<evidence type="ECO:0000256" key="9">
    <source>
        <dbReference type="SAM" id="Coils"/>
    </source>
</evidence>
<dbReference type="GO" id="GO:0005886">
    <property type="term" value="C:plasma membrane"/>
    <property type="evidence" value="ECO:0007669"/>
    <property type="project" value="UniProtKB-SubCell"/>
</dbReference>
<dbReference type="Proteomes" id="UP000325273">
    <property type="component" value="Unassembled WGS sequence"/>
</dbReference>
<evidence type="ECO:0000256" key="6">
    <source>
        <dbReference type="ARBA" id="ARBA00023136"/>
    </source>
</evidence>
<dbReference type="SMART" id="SM01049">
    <property type="entry name" value="Cache_2"/>
    <property type="match status" value="1"/>
</dbReference>
<evidence type="ECO:0000256" key="4">
    <source>
        <dbReference type="ARBA" id="ARBA00022692"/>
    </source>
</evidence>
<dbReference type="InterPro" id="IPR004090">
    <property type="entry name" value="Chemotax_Me-accpt_rcpt"/>
</dbReference>
<protein>
    <recommendedName>
        <fullName evidence="10">Methyl-accepting transducer domain-containing protein</fullName>
    </recommendedName>
</protein>
<dbReference type="Gene3D" id="1.10.287.950">
    <property type="entry name" value="Methyl-accepting chemotaxis protein"/>
    <property type="match status" value="1"/>
</dbReference>
<dbReference type="Pfam" id="PF17200">
    <property type="entry name" value="sCache_2"/>
    <property type="match status" value="1"/>
</dbReference>
<dbReference type="CDD" id="cd18774">
    <property type="entry name" value="PDC2_HK_sensor"/>
    <property type="match status" value="1"/>
</dbReference>
<dbReference type="SUPFAM" id="SSF58104">
    <property type="entry name" value="Methyl-accepting chemotaxis protein (MCP) signaling domain"/>
    <property type="match status" value="1"/>
</dbReference>
<dbReference type="EMBL" id="VTUZ01000067">
    <property type="protein sequence ID" value="KAA0998012.1"/>
    <property type="molecule type" value="Genomic_DNA"/>
</dbReference>
<dbReference type="FunFam" id="1.10.287.950:FF:000001">
    <property type="entry name" value="Methyl-accepting chemotaxis sensory transducer"/>
    <property type="match status" value="1"/>
</dbReference>
<dbReference type="CDD" id="cd11386">
    <property type="entry name" value="MCP_signal"/>
    <property type="match status" value="1"/>
</dbReference>
<dbReference type="InterPro" id="IPR004089">
    <property type="entry name" value="MCPsignal_dom"/>
</dbReference>
<dbReference type="AlphaFoldDB" id="A0A5B0G448"/>
<keyword evidence="4" id="KW-0812">Transmembrane</keyword>
<keyword evidence="3" id="KW-0488">Methylation</keyword>
<dbReference type="PANTHER" id="PTHR43531:SF14">
    <property type="entry name" value="METHYL-ACCEPTING CHEMOTAXIS PROTEIN I-RELATED"/>
    <property type="match status" value="1"/>
</dbReference>
<dbReference type="SMART" id="SM00283">
    <property type="entry name" value="MA"/>
    <property type="match status" value="1"/>
</dbReference>
<evidence type="ECO:0000313" key="12">
    <source>
        <dbReference type="Proteomes" id="UP000325273"/>
    </source>
</evidence>
<dbReference type="InterPro" id="IPR051310">
    <property type="entry name" value="MCP_chemotaxis"/>
</dbReference>
<reference evidence="11 12" key="1">
    <citation type="submission" date="2019-08" db="EMBL/GenBank/DDBJ databases">
        <title>Paraburkholderia sp. DCY113.</title>
        <authorList>
            <person name="Kang J."/>
        </authorList>
    </citation>
    <scope>NUCLEOTIDE SEQUENCE [LARGE SCALE GENOMIC DNA]</scope>
    <source>
        <strain evidence="11 12">DCY113</strain>
    </source>
</reference>
<dbReference type="Gene3D" id="3.30.450.20">
    <property type="entry name" value="PAS domain"/>
    <property type="match status" value="1"/>
</dbReference>
<comment type="similarity">
    <text evidence="7">Belongs to the methyl-accepting chemotaxis (MCP) protein family.</text>
</comment>
<dbReference type="RefSeq" id="WP_149676311.1">
    <property type="nucleotide sequence ID" value="NZ_VTUZ01000067.1"/>
</dbReference>
<dbReference type="PRINTS" id="PR00260">
    <property type="entry name" value="CHEMTRNSDUCR"/>
</dbReference>
<dbReference type="GO" id="GO:0006935">
    <property type="term" value="P:chemotaxis"/>
    <property type="evidence" value="ECO:0007669"/>
    <property type="project" value="InterPro"/>
</dbReference>
<dbReference type="PROSITE" id="PS50111">
    <property type="entry name" value="CHEMOTAXIS_TRANSDUC_2"/>
    <property type="match status" value="1"/>
</dbReference>
<dbReference type="GO" id="GO:0004888">
    <property type="term" value="F:transmembrane signaling receptor activity"/>
    <property type="evidence" value="ECO:0007669"/>
    <property type="project" value="InterPro"/>
</dbReference>
<accession>A0A5B0G448</accession>
<keyword evidence="6" id="KW-0472">Membrane</keyword>
<dbReference type="GO" id="GO:0007165">
    <property type="term" value="P:signal transduction"/>
    <property type="evidence" value="ECO:0007669"/>
    <property type="project" value="UniProtKB-KW"/>
</dbReference>
<evidence type="ECO:0000259" key="10">
    <source>
        <dbReference type="PROSITE" id="PS50111"/>
    </source>
</evidence>
<evidence type="ECO:0000256" key="2">
    <source>
        <dbReference type="ARBA" id="ARBA00022475"/>
    </source>
</evidence>
<sequence length="513" mass="54118">MTLNRKLLSMIALLWIGLVLIGAFGAWQARLSMLADRREQLRALVQQAESLASHYYRLAQMGALSDVDARRQALAALADLRYGEDGYVAIIDSHLVIVMNPFLPQMTGKDASRMMDGAGQPLIPKLVAAGDRPGGGFADYVGRKPDSDLRAVKTNYVALFAPWDWYIATGMYMDDIDHEFYASLARWLAVTAFLAGVSTLVMGFVVRSVLGALGGEMEEAVAAAQRIAQGDLGADVPVRNGERPSLMLALATMRDGIVETVARVQAGAENVDGGAHEIASGNADLSSRTEKQAAALVQTASSMDEMTANVKRNAQSAEQAARLASEAADVARQGSRAVDGVVHTMGDITSTSREIGNIIGVIDGIAFQTNILALNAAVEAARAGEQGRGFAVVASEVRSLAQRSAAAARDIKDLISASTQAVEAGAEQVSNAGATMGDIVNAVTRVHAILDEISCASLEQSAGIEQVNRAIGEMDEVTQQNAALVEQAAAAAHSLRDQVASLRDAIGRFTLRG</sequence>
<dbReference type="InterPro" id="IPR033480">
    <property type="entry name" value="sCache_2"/>
</dbReference>
<evidence type="ECO:0000256" key="1">
    <source>
        <dbReference type="ARBA" id="ARBA00004651"/>
    </source>
</evidence>
<gene>
    <name evidence="11" type="ORF">FVF58_46470</name>
</gene>
<keyword evidence="5" id="KW-1133">Transmembrane helix</keyword>
<dbReference type="Pfam" id="PF00015">
    <property type="entry name" value="MCPsignal"/>
    <property type="match status" value="1"/>
</dbReference>
<comment type="subcellular location">
    <subcellularLocation>
        <location evidence="1">Cell membrane</location>
        <topology evidence="1">Multi-pass membrane protein</topology>
    </subcellularLocation>
</comment>
<dbReference type="PANTHER" id="PTHR43531">
    <property type="entry name" value="PROTEIN ICFG"/>
    <property type="match status" value="1"/>
</dbReference>
<keyword evidence="12" id="KW-1185">Reference proteome</keyword>
<name>A0A5B0G448_9BURK</name>
<evidence type="ECO:0000256" key="3">
    <source>
        <dbReference type="ARBA" id="ARBA00022481"/>
    </source>
</evidence>
<evidence type="ECO:0000256" key="8">
    <source>
        <dbReference type="PROSITE-ProRule" id="PRU00284"/>
    </source>
</evidence>
<evidence type="ECO:0000256" key="5">
    <source>
        <dbReference type="ARBA" id="ARBA00022989"/>
    </source>
</evidence>
<proteinExistence type="inferred from homology"/>